<gene>
    <name evidence="2" type="primary">ORF181294</name>
</gene>
<dbReference type="PANTHER" id="PTHR43056">
    <property type="entry name" value="PEPTIDASE S9 PROLYL OLIGOPEPTIDASE"/>
    <property type="match status" value="1"/>
</dbReference>
<dbReference type="EMBL" id="HACG01044310">
    <property type="protein sequence ID" value="CEK91175.1"/>
    <property type="molecule type" value="Transcribed_RNA"/>
</dbReference>
<reference evidence="2" key="1">
    <citation type="submission" date="2014-12" db="EMBL/GenBank/DDBJ databases">
        <title>Insight into the proteome of Arion vulgaris.</title>
        <authorList>
            <person name="Aradska J."/>
            <person name="Bulat T."/>
            <person name="Smidak R."/>
            <person name="Sarate P."/>
            <person name="Gangsoo J."/>
            <person name="Sialana F."/>
            <person name="Bilban M."/>
            <person name="Lubec G."/>
        </authorList>
    </citation>
    <scope>NUCLEOTIDE SEQUENCE</scope>
    <source>
        <tissue evidence="2">Skin</tissue>
    </source>
</reference>
<protein>
    <recommendedName>
        <fullName evidence="1">Peptidase S9 prolyl oligopeptidase catalytic domain-containing protein</fullName>
    </recommendedName>
</protein>
<dbReference type="PANTHER" id="PTHR43056:SF5">
    <property type="entry name" value="PEPTIDASE S9 PROLYL OLIGOPEPTIDASE CATALYTIC DOMAIN-CONTAINING PROTEIN"/>
    <property type="match status" value="1"/>
</dbReference>
<dbReference type="GO" id="GO:0008236">
    <property type="term" value="F:serine-type peptidase activity"/>
    <property type="evidence" value="ECO:0007669"/>
    <property type="project" value="InterPro"/>
</dbReference>
<evidence type="ECO:0000313" key="2">
    <source>
        <dbReference type="EMBL" id="CEK91175.1"/>
    </source>
</evidence>
<accession>A0A0B7BG74</accession>
<dbReference type="InterPro" id="IPR011042">
    <property type="entry name" value="6-blade_b-propeller_TolB-like"/>
</dbReference>
<dbReference type="Gene3D" id="2.120.10.30">
    <property type="entry name" value="TolB, C-terminal domain"/>
    <property type="match status" value="1"/>
</dbReference>
<evidence type="ECO:0000259" key="1">
    <source>
        <dbReference type="Pfam" id="PF00326"/>
    </source>
</evidence>
<dbReference type="InterPro" id="IPR050585">
    <property type="entry name" value="Xaa-Pro_dipeptidyl-ppase/CocE"/>
</dbReference>
<dbReference type="Pfam" id="PF00326">
    <property type="entry name" value="Peptidase_S9"/>
    <property type="match status" value="1"/>
</dbReference>
<sequence length="658" mass="73350">MGKAGYGTWKSPISSQITTETGVDLLILGVDGDPNFSDTVYWNEIHFDEKGRYVICSSDKSGNITYWTPPDFNARSTVHEYGGGDFFVYRGVVYFSNFKDQVLYKQTSPTATPEAVTDTSKAFRYTDGRFVPTKSRIYCIREDHEAIKHGASEAVNTVVAINPATKTQSVLVKGADFYSSPSVSSDGRKIAWTQWVHPNMPWDSTEIWAAELSDSGDAIVEGTAHKVVGGKDTTGQDLSVIEPTWTVDNTLLYIGDQTDWWNLYVVTNSGEHVNLHETNAEIGGPQWTFGKTSYVLEPNGGKRIVTSFNKELGVLDVSKKTYTKIDTGFKSHDRFGWTVAGSVYCIAFNETVPPQVIRVDIDTGKVNVIHTSMKNSVDSGYFSIPQKINWPTSHEEICYGLYYPPVNKDYQAVEGELPPLLVRAHGGPTGAFSSALDLRLQYFTSRGFAVLLVDYRGSTGYGKKYRHRLRNQWGILDIDDCCSGVKHLISIGKVDPERVCIDGRSAGWYTTLACLTFTDTFKVGVSHFGVADLQALMEDTHKFESRYLDTLLYPLEQGGKEICKQRSPIHNTHRLNTAIGFFQGDEDKIVPPNQAEMMYNAVKSKGLPTMFVLFQGEQHGFRKAENIQVSLDGEFYFFAKVLGFEPADKGIELPIDNL</sequence>
<dbReference type="InterPro" id="IPR001375">
    <property type="entry name" value="Peptidase_S9_cat"/>
</dbReference>
<dbReference type="Gene3D" id="3.40.50.1820">
    <property type="entry name" value="alpha/beta hydrolase"/>
    <property type="match status" value="1"/>
</dbReference>
<name>A0A0B7BG74_9EUPU</name>
<dbReference type="InterPro" id="IPR029058">
    <property type="entry name" value="AB_hydrolase_fold"/>
</dbReference>
<dbReference type="SUPFAM" id="SSF53474">
    <property type="entry name" value="alpha/beta-Hydrolases"/>
    <property type="match status" value="1"/>
</dbReference>
<organism evidence="2">
    <name type="scientific">Arion vulgaris</name>
    <dbReference type="NCBI Taxonomy" id="1028688"/>
    <lineage>
        <taxon>Eukaryota</taxon>
        <taxon>Metazoa</taxon>
        <taxon>Spiralia</taxon>
        <taxon>Lophotrochozoa</taxon>
        <taxon>Mollusca</taxon>
        <taxon>Gastropoda</taxon>
        <taxon>Heterobranchia</taxon>
        <taxon>Euthyneura</taxon>
        <taxon>Panpulmonata</taxon>
        <taxon>Eupulmonata</taxon>
        <taxon>Stylommatophora</taxon>
        <taxon>Helicina</taxon>
        <taxon>Arionoidea</taxon>
        <taxon>Arionidae</taxon>
        <taxon>Arion</taxon>
    </lineage>
</organism>
<proteinExistence type="predicted"/>
<dbReference type="GO" id="GO:0006508">
    <property type="term" value="P:proteolysis"/>
    <property type="evidence" value="ECO:0007669"/>
    <property type="project" value="InterPro"/>
</dbReference>
<dbReference type="SUPFAM" id="SSF82171">
    <property type="entry name" value="DPP6 N-terminal domain-like"/>
    <property type="match status" value="1"/>
</dbReference>
<dbReference type="AlphaFoldDB" id="A0A0B7BG74"/>
<feature type="domain" description="Peptidase S9 prolyl oligopeptidase catalytic" evidence="1">
    <location>
        <begin position="436"/>
        <end position="643"/>
    </location>
</feature>